<feature type="signal peptide" evidence="1">
    <location>
        <begin position="1"/>
        <end position="19"/>
    </location>
</feature>
<sequence length="194" mass="20661">MRRLAALLALLVCSGAALAQGDLRPGDAARLDRFDASAGSALMQALSGGAPEDVAALAKALSGTAQVAFDETLAGDWSCRTMKLGGLSPLLVYTDFKCRFTLRPDGSFGFEKLTGSQRTRGTITFREGRAIYAGVGYIADEDPADYADLPADFTSDGRVQTNVAVFERVSPTRARLMFPAPAVESDFDILELTR</sequence>
<comment type="caution">
    <text evidence="2">The sequence shown here is derived from an EMBL/GenBank/DDBJ whole genome shotgun (WGS) entry which is preliminary data.</text>
</comment>
<name>A0ABW2B600_9RHOB</name>
<accession>A0ABW2B600</accession>
<protein>
    <submittedName>
        <fullName evidence="2">DUF4893 domain-containing protein</fullName>
    </submittedName>
</protein>
<evidence type="ECO:0000256" key="1">
    <source>
        <dbReference type="SAM" id="SignalP"/>
    </source>
</evidence>
<keyword evidence="1" id="KW-0732">Signal</keyword>
<organism evidence="2 3">
    <name type="scientific">Sulfitobacter porphyrae</name>
    <dbReference type="NCBI Taxonomy" id="1246864"/>
    <lineage>
        <taxon>Bacteria</taxon>
        <taxon>Pseudomonadati</taxon>
        <taxon>Pseudomonadota</taxon>
        <taxon>Alphaproteobacteria</taxon>
        <taxon>Rhodobacterales</taxon>
        <taxon>Roseobacteraceae</taxon>
        <taxon>Sulfitobacter</taxon>
    </lineage>
</organism>
<evidence type="ECO:0000313" key="2">
    <source>
        <dbReference type="EMBL" id="MFC6760616.1"/>
    </source>
</evidence>
<dbReference type="Proteomes" id="UP001596353">
    <property type="component" value="Unassembled WGS sequence"/>
</dbReference>
<proteinExistence type="predicted"/>
<dbReference type="EMBL" id="JBHSWG010000001">
    <property type="protein sequence ID" value="MFC6760616.1"/>
    <property type="molecule type" value="Genomic_DNA"/>
</dbReference>
<dbReference type="Pfam" id="PF16233">
    <property type="entry name" value="DUF4893"/>
    <property type="match status" value="1"/>
</dbReference>
<evidence type="ECO:0000313" key="3">
    <source>
        <dbReference type="Proteomes" id="UP001596353"/>
    </source>
</evidence>
<feature type="chain" id="PRO_5047343655" evidence="1">
    <location>
        <begin position="20"/>
        <end position="194"/>
    </location>
</feature>
<reference evidence="3" key="1">
    <citation type="journal article" date="2019" name="Int. J. Syst. Evol. Microbiol.">
        <title>The Global Catalogue of Microorganisms (GCM) 10K type strain sequencing project: providing services to taxonomists for standard genome sequencing and annotation.</title>
        <authorList>
            <consortium name="The Broad Institute Genomics Platform"/>
            <consortium name="The Broad Institute Genome Sequencing Center for Infectious Disease"/>
            <person name="Wu L."/>
            <person name="Ma J."/>
        </authorList>
    </citation>
    <scope>NUCLEOTIDE SEQUENCE [LARGE SCALE GENOMIC DNA]</scope>
    <source>
        <strain evidence="3">CCUG 66188</strain>
    </source>
</reference>
<dbReference type="InterPro" id="IPR032609">
    <property type="entry name" value="DUF4893"/>
</dbReference>
<keyword evidence="3" id="KW-1185">Reference proteome</keyword>
<gene>
    <name evidence="2" type="ORF">ACFQFQ_15730</name>
</gene>